<keyword evidence="1" id="KW-1133">Transmembrane helix</keyword>
<gene>
    <name evidence="2" type="ORF">GGR36_004349</name>
</gene>
<keyword evidence="3" id="KW-1185">Reference proteome</keyword>
<proteinExistence type="predicted"/>
<sequence>MQKVIYFAIGAVLIVALIASSYSLAICALLIAGAYQLSRAVRWIDNEGTLFPSIAPAPYDCSDFEVISETEDEIIIRGSVRALSLHKSKRIVSNVKGPLCTFDKVRCVTISESSSSQEGYGTSYAVSLSLGFFSSVCLGFTSNKLEASIAAAKLSTWTGKHVSV</sequence>
<evidence type="ECO:0000313" key="3">
    <source>
        <dbReference type="Proteomes" id="UP000561045"/>
    </source>
</evidence>
<evidence type="ECO:0000256" key="1">
    <source>
        <dbReference type="SAM" id="Phobius"/>
    </source>
</evidence>
<comment type="caution">
    <text evidence="2">The sequence shown here is derived from an EMBL/GenBank/DDBJ whole genome shotgun (WGS) entry which is preliminary data.</text>
</comment>
<name>A0A840BN90_9RHOO</name>
<evidence type="ECO:0000313" key="2">
    <source>
        <dbReference type="EMBL" id="MBB4014981.1"/>
    </source>
</evidence>
<keyword evidence="1" id="KW-0472">Membrane</keyword>
<reference evidence="2 3" key="1">
    <citation type="submission" date="2020-08" db="EMBL/GenBank/DDBJ databases">
        <title>Genomic Encyclopedia of Type Strains, Phase IV (KMG-IV): sequencing the most valuable type-strain genomes for metagenomic binning, comparative biology and taxonomic classification.</title>
        <authorList>
            <person name="Goeker M."/>
        </authorList>
    </citation>
    <scope>NUCLEOTIDE SEQUENCE [LARGE SCALE GENOMIC DNA]</scope>
    <source>
        <strain evidence="2 3">DSM 106739</strain>
    </source>
</reference>
<feature type="transmembrane region" description="Helical" evidence="1">
    <location>
        <begin position="6"/>
        <end position="32"/>
    </location>
</feature>
<accession>A0A840BN90</accession>
<dbReference type="EMBL" id="JACIET010000012">
    <property type="protein sequence ID" value="MBB4014981.1"/>
    <property type="molecule type" value="Genomic_DNA"/>
</dbReference>
<keyword evidence="1" id="KW-0812">Transmembrane</keyword>
<dbReference type="RefSeq" id="WP_183638627.1">
    <property type="nucleotide sequence ID" value="NZ_BAABLE010000007.1"/>
</dbReference>
<dbReference type="Proteomes" id="UP000561045">
    <property type="component" value="Unassembled WGS sequence"/>
</dbReference>
<dbReference type="AlphaFoldDB" id="A0A840BN90"/>
<organism evidence="2 3">
    <name type="scientific">Niveibacterium umoris</name>
    <dbReference type="NCBI Taxonomy" id="1193620"/>
    <lineage>
        <taxon>Bacteria</taxon>
        <taxon>Pseudomonadati</taxon>
        <taxon>Pseudomonadota</taxon>
        <taxon>Betaproteobacteria</taxon>
        <taxon>Rhodocyclales</taxon>
        <taxon>Rhodocyclaceae</taxon>
        <taxon>Niveibacterium</taxon>
    </lineage>
</organism>
<protein>
    <submittedName>
        <fullName evidence="2">Uncharacterized protein</fullName>
    </submittedName>
</protein>